<comment type="subcellular location">
    <subcellularLocation>
        <location evidence="1">Cell envelope</location>
    </subcellularLocation>
</comment>
<dbReference type="GO" id="GO:0030246">
    <property type="term" value="F:carbohydrate binding"/>
    <property type="evidence" value="ECO:0007669"/>
    <property type="project" value="TreeGrafter"/>
</dbReference>
<dbReference type="SUPFAM" id="SSF53822">
    <property type="entry name" value="Periplasmic binding protein-like I"/>
    <property type="match status" value="1"/>
</dbReference>
<protein>
    <submittedName>
        <fullName evidence="5">Substrate-binding domain-containing protein</fullName>
    </submittedName>
</protein>
<feature type="chain" id="PRO_5040491733" evidence="3">
    <location>
        <begin position="25"/>
        <end position="352"/>
    </location>
</feature>
<evidence type="ECO:0000313" key="5">
    <source>
        <dbReference type="EMBL" id="MCR6097680.1"/>
    </source>
</evidence>
<dbReference type="Proteomes" id="UP001057753">
    <property type="component" value="Unassembled WGS sequence"/>
</dbReference>
<dbReference type="InterPro" id="IPR050555">
    <property type="entry name" value="Bact_Solute-Bind_Prot2"/>
</dbReference>
<comment type="caution">
    <text evidence="5">The sequence shown here is derived from an EMBL/GenBank/DDBJ whole genome shotgun (WGS) entry which is preliminary data.</text>
</comment>
<sequence length="352" mass="38054">MKTFKNYLVGGATFILLLTLVACSEPTSEKSAAEAKLITEQDTVFIGFLLDTLQDERWYNDKELFEEEVANLGGRVKTLAANGLDDVQISQAELLIEEGVDVLVVVPRDAAASAAIVELAHEADVKVISYDRLITNSDLDYYISFDNERVGELQAQEIVNNVDTGNFAYIGGAESDNNAILFRQGAMNILQPLIDSGDIELVYDQYTEGWNPDVAEENMLSALDEQGDDIDAVVAANDGTAGGVINALSTVGLDGEIPVSGQDAELNAVRRIVDGTQTMTVYKSINTLAVQAAEMAFKVAAGDDIPTETTVNNGQIDVPSILLEPITVTEDNIDETIIQDGYLNEEDIYTTP</sequence>
<dbReference type="Gene3D" id="3.40.50.2300">
    <property type="match status" value="2"/>
</dbReference>
<organism evidence="5 6">
    <name type="scientific">Salipaludibacillus agaradhaerens</name>
    <name type="common">Bacillus agaradhaerens</name>
    <dbReference type="NCBI Taxonomy" id="76935"/>
    <lineage>
        <taxon>Bacteria</taxon>
        <taxon>Bacillati</taxon>
        <taxon>Bacillota</taxon>
        <taxon>Bacilli</taxon>
        <taxon>Bacillales</taxon>
        <taxon>Bacillaceae</taxon>
    </lineage>
</organism>
<dbReference type="Pfam" id="PF13407">
    <property type="entry name" value="Peripla_BP_4"/>
    <property type="match status" value="1"/>
</dbReference>
<dbReference type="CDD" id="cd19991">
    <property type="entry name" value="PBP1_ABC_xylose_binding"/>
    <property type="match status" value="1"/>
</dbReference>
<feature type="domain" description="Periplasmic binding protein" evidence="4">
    <location>
        <begin position="46"/>
        <end position="303"/>
    </location>
</feature>
<evidence type="ECO:0000256" key="2">
    <source>
        <dbReference type="ARBA" id="ARBA00022729"/>
    </source>
</evidence>
<gene>
    <name evidence="5" type="ORF">HXA33_14100</name>
</gene>
<dbReference type="GO" id="GO:0030288">
    <property type="term" value="C:outer membrane-bounded periplasmic space"/>
    <property type="evidence" value="ECO:0007669"/>
    <property type="project" value="TreeGrafter"/>
</dbReference>
<evidence type="ECO:0000256" key="1">
    <source>
        <dbReference type="ARBA" id="ARBA00004196"/>
    </source>
</evidence>
<dbReference type="InterPro" id="IPR028082">
    <property type="entry name" value="Peripla_BP_I"/>
</dbReference>
<dbReference type="EMBL" id="JABXYM010000001">
    <property type="protein sequence ID" value="MCR6097680.1"/>
    <property type="molecule type" value="Genomic_DNA"/>
</dbReference>
<evidence type="ECO:0000259" key="4">
    <source>
        <dbReference type="Pfam" id="PF13407"/>
    </source>
</evidence>
<evidence type="ECO:0000313" key="6">
    <source>
        <dbReference type="Proteomes" id="UP001057753"/>
    </source>
</evidence>
<dbReference type="PANTHER" id="PTHR30036:SF1">
    <property type="entry name" value="D-XYLOSE-BINDING PERIPLASMIC PROTEIN"/>
    <property type="match status" value="1"/>
</dbReference>
<dbReference type="RefSeq" id="WP_257822072.1">
    <property type="nucleotide sequence ID" value="NZ_JABXYM010000001.1"/>
</dbReference>
<name>A0A9Q4FYH9_SALAG</name>
<keyword evidence="6" id="KW-1185">Reference proteome</keyword>
<feature type="signal peptide" evidence="3">
    <location>
        <begin position="1"/>
        <end position="24"/>
    </location>
</feature>
<dbReference type="PROSITE" id="PS51257">
    <property type="entry name" value="PROKAR_LIPOPROTEIN"/>
    <property type="match status" value="1"/>
</dbReference>
<accession>A0A9Q4FYH9</accession>
<reference evidence="5" key="1">
    <citation type="submission" date="2020-06" db="EMBL/GenBank/DDBJ databases">
        <title>Insight into the genomes of haloalkaliphilic bacilli from Kenyan soda lakes.</title>
        <authorList>
            <person name="Mwirichia R."/>
            <person name="Villamizar G.C."/>
            <person name="Poehlein A."/>
            <person name="Mugweru J."/>
            <person name="Kipnyargis A."/>
            <person name="Kiplimo D."/>
            <person name="Orwa P."/>
            <person name="Daniel R."/>
        </authorList>
    </citation>
    <scope>NUCLEOTIDE SEQUENCE</scope>
    <source>
        <strain evidence="5">B1096_S55</strain>
    </source>
</reference>
<proteinExistence type="predicted"/>
<dbReference type="PANTHER" id="PTHR30036">
    <property type="entry name" value="D-XYLOSE-BINDING PERIPLASMIC PROTEIN"/>
    <property type="match status" value="1"/>
</dbReference>
<evidence type="ECO:0000256" key="3">
    <source>
        <dbReference type="SAM" id="SignalP"/>
    </source>
</evidence>
<dbReference type="AlphaFoldDB" id="A0A9Q4FYH9"/>
<dbReference type="InterPro" id="IPR025997">
    <property type="entry name" value="SBP_2_dom"/>
</dbReference>
<keyword evidence="2 3" id="KW-0732">Signal</keyword>